<dbReference type="SMART" id="SM00382">
    <property type="entry name" value="AAA"/>
    <property type="match status" value="1"/>
</dbReference>
<dbReference type="InterPro" id="IPR050352">
    <property type="entry name" value="ABCG_transporters"/>
</dbReference>
<dbReference type="InterPro" id="IPR017871">
    <property type="entry name" value="ABC_transporter-like_CS"/>
</dbReference>
<dbReference type="OrthoDB" id="66620at2759"/>
<dbReference type="PROSITE" id="PS00211">
    <property type="entry name" value="ABC_TRANSPORTER_1"/>
    <property type="match status" value="1"/>
</dbReference>
<reference evidence="8" key="2">
    <citation type="submission" date="2021-04" db="EMBL/GenBank/DDBJ databases">
        <authorList>
            <person name="Podell S."/>
        </authorList>
    </citation>
    <scope>NUCLEOTIDE SEQUENCE</scope>
    <source>
        <strain evidence="8">Hildebrandi</strain>
    </source>
</reference>
<proteinExistence type="predicted"/>
<accession>A0A9K3LLJ7</accession>
<dbReference type="InterPro" id="IPR013525">
    <property type="entry name" value="ABC2_TM"/>
</dbReference>
<keyword evidence="4 6" id="KW-1133">Transmembrane helix</keyword>
<feature type="transmembrane region" description="Helical" evidence="6">
    <location>
        <begin position="721"/>
        <end position="740"/>
    </location>
</feature>
<evidence type="ECO:0000259" key="7">
    <source>
        <dbReference type="PROSITE" id="PS50893"/>
    </source>
</evidence>
<dbReference type="GO" id="GO:0016020">
    <property type="term" value="C:membrane"/>
    <property type="evidence" value="ECO:0007669"/>
    <property type="project" value="UniProtKB-SubCell"/>
</dbReference>
<keyword evidence="5 6" id="KW-0472">Membrane</keyword>
<dbReference type="EMBL" id="JAGRRH010000009">
    <property type="protein sequence ID" value="KAG7364044.1"/>
    <property type="molecule type" value="Genomic_DNA"/>
</dbReference>
<feature type="transmembrane region" description="Helical" evidence="6">
    <location>
        <begin position="90"/>
        <end position="109"/>
    </location>
</feature>
<dbReference type="AlphaFoldDB" id="A0A9K3LLJ7"/>
<dbReference type="InterPro" id="IPR003439">
    <property type="entry name" value="ABC_transporter-like_ATP-bd"/>
</dbReference>
<comment type="caution">
    <text evidence="8">The sequence shown here is derived from an EMBL/GenBank/DDBJ whole genome shotgun (WGS) entry which is preliminary data.</text>
</comment>
<dbReference type="PANTHER" id="PTHR48041">
    <property type="entry name" value="ABC TRANSPORTER G FAMILY MEMBER 28"/>
    <property type="match status" value="1"/>
</dbReference>
<dbReference type="GO" id="GO:0140359">
    <property type="term" value="F:ABC-type transporter activity"/>
    <property type="evidence" value="ECO:0007669"/>
    <property type="project" value="InterPro"/>
</dbReference>
<evidence type="ECO:0000256" key="2">
    <source>
        <dbReference type="ARBA" id="ARBA00022448"/>
    </source>
</evidence>
<dbReference type="GO" id="GO:0005524">
    <property type="term" value="F:ATP binding"/>
    <property type="evidence" value="ECO:0007669"/>
    <property type="project" value="InterPro"/>
</dbReference>
<dbReference type="Proteomes" id="UP000693970">
    <property type="component" value="Unassembled WGS sequence"/>
</dbReference>
<dbReference type="Pfam" id="PF00005">
    <property type="entry name" value="ABC_tran"/>
    <property type="match status" value="1"/>
</dbReference>
<organism evidence="8 9">
    <name type="scientific">Nitzschia inconspicua</name>
    <dbReference type="NCBI Taxonomy" id="303405"/>
    <lineage>
        <taxon>Eukaryota</taxon>
        <taxon>Sar</taxon>
        <taxon>Stramenopiles</taxon>
        <taxon>Ochrophyta</taxon>
        <taxon>Bacillariophyta</taxon>
        <taxon>Bacillariophyceae</taxon>
        <taxon>Bacillariophycidae</taxon>
        <taxon>Bacillariales</taxon>
        <taxon>Bacillariaceae</taxon>
        <taxon>Nitzschia</taxon>
    </lineage>
</organism>
<evidence type="ECO:0000256" key="1">
    <source>
        <dbReference type="ARBA" id="ARBA00004141"/>
    </source>
</evidence>
<keyword evidence="9" id="KW-1185">Reference proteome</keyword>
<dbReference type="InterPro" id="IPR003593">
    <property type="entry name" value="AAA+_ATPase"/>
</dbReference>
<name>A0A9K3LLJ7_9STRA</name>
<feature type="domain" description="ABC transporter" evidence="7">
    <location>
        <begin position="157"/>
        <end position="406"/>
    </location>
</feature>
<evidence type="ECO:0000256" key="3">
    <source>
        <dbReference type="ARBA" id="ARBA00022692"/>
    </source>
</evidence>
<evidence type="ECO:0000256" key="4">
    <source>
        <dbReference type="ARBA" id="ARBA00022989"/>
    </source>
</evidence>
<evidence type="ECO:0000313" key="9">
    <source>
        <dbReference type="Proteomes" id="UP000693970"/>
    </source>
</evidence>
<feature type="transmembrane region" description="Helical" evidence="6">
    <location>
        <begin position="608"/>
        <end position="630"/>
    </location>
</feature>
<evidence type="ECO:0000256" key="6">
    <source>
        <dbReference type="SAM" id="Phobius"/>
    </source>
</evidence>
<dbReference type="PROSITE" id="PS50893">
    <property type="entry name" value="ABC_TRANSPORTER_2"/>
    <property type="match status" value="1"/>
</dbReference>
<dbReference type="Pfam" id="PF01061">
    <property type="entry name" value="ABC2_membrane"/>
    <property type="match status" value="1"/>
</dbReference>
<feature type="transmembrane region" description="Helical" evidence="6">
    <location>
        <begin position="526"/>
        <end position="545"/>
    </location>
</feature>
<dbReference type="PANTHER" id="PTHR48041:SF41">
    <property type="entry name" value="ABC TRANSPORTER G FAMILY"/>
    <property type="match status" value="1"/>
</dbReference>
<comment type="subcellular location">
    <subcellularLocation>
        <location evidence="1">Membrane</location>
        <topology evidence="1">Multi-pass membrane protein</topology>
    </subcellularLocation>
</comment>
<keyword evidence="3 6" id="KW-0812">Transmembrane</keyword>
<dbReference type="GO" id="GO:0016887">
    <property type="term" value="F:ATP hydrolysis activity"/>
    <property type="evidence" value="ECO:0007669"/>
    <property type="project" value="InterPro"/>
</dbReference>
<sequence>MRHSRNSCGRSIFRRLVVCIALWFSLAELLSLTLCSAQRVVPLGSRLKKRFGGGRSDSGSYVVQQGEDCDGSCDSKRFLLYLFQKAGKRLGLIAVALAFVVGYVYLLCYQERISEIERKLHKNFKRLLSAGEEIVVQDDHVMAMSGLESVELGFSDLHLELSTKKNKKNGQNVGTRILLDGSIRGLARPGRMLAIMGPSGSGKSTTLHALAGRIKESSKLKLSGLRYINGSPITGDSQVPAAFVEQEVSFFPHMTVRETLAFRVELKLGSLISKKAQAQRVQELIEEMNLDKVADTVVGDAKVRGISGGERRRLAIACELVSSPSLVFLDEPTSGLDSTAATQVVQALKKLSESGKTVIAVIHQPSQHVFASFDDLLLISEGKQMYYGEVWQVRNYMDTHVTKAPDGMGTAEHILDCISKLPLPGESPDDTHARIERLAFLAREQQFSIGAERSDSKAMKRYGGDAHVRRANIFVQFKLLLRRSLRENFRSKATLIIKTVQQVSLGLIYGTIYTLGMNQASIQDRFGLLSLIAIGASNMAMASTVRSFPKEKAIVSNELAGKMYGTLPYFIGKAVSEIPLTFFFNSLFGILVSALTGLNGTMEKLKRFLGLNSLHGLTGQSAGLMIGAVAPNQDSALALFPAIMVLNIIFDGKNISEENTPRFLRWLPKVGLIRWGFEGFCLNEFAGLVFDTSGPRRGPVAKNGADALARFGLGENSLGTVVKAQVFIVSACWLLSYLGLTLTRQKFQQMEPPPTRIPDQLNVGENE</sequence>
<evidence type="ECO:0000313" key="8">
    <source>
        <dbReference type="EMBL" id="KAG7364044.1"/>
    </source>
</evidence>
<reference evidence="8" key="1">
    <citation type="journal article" date="2021" name="Sci. Rep.">
        <title>Diploid genomic architecture of Nitzschia inconspicua, an elite biomass production diatom.</title>
        <authorList>
            <person name="Oliver A."/>
            <person name="Podell S."/>
            <person name="Pinowska A."/>
            <person name="Traller J.C."/>
            <person name="Smith S.R."/>
            <person name="McClure R."/>
            <person name="Beliaev A."/>
            <person name="Bohutskyi P."/>
            <person name="Hill E.A."/>
            <person name="Rabines A."/>
            <person name="Zheng H."/>
            <person name="Allen L.Z."/>
            <person name="Kuo A."/>
            <person name="Grigoriev I.V."/>
            <person name="Allen A.E."/>
            <person name="Hazlebeck D."/>
            <person name="Allen E.E."/>
        </authorList>
    </citation>
    <scope>NUCLEOTIDE SEQUENCE</scope>
    <source>
        <strain evidence="8">Hildebrandi</strain>
    </source>
</reference>
<evidence type="ECO:0000256" key="5">
    <source>
        <dbReference type="ARBA" id="ARBA00023136"/>
    </source>
</evidence>
<keyword evidence="2" id="KW-0813">Transport</keyword>
<feature type="transmembrane region" description="Helical" evidence="6">
    <location>
        <begin position="578"/>
        <end position="596"/>
    </location>
</feature>
<protein>
    <submittedName>
        <fullName evidence="8">FHA modulated ABC efflux pump ATPase/integral membrane protein</fullName>
    </submittedName>
</protein>
<gene>
    <name evidence="8" type="ORF">IV203_037246</name>
</gene>